<accession>A0A2S7TXR4</accession>
<evidence type="ECO:0000313" key="3">
    <source>
        <dbReference type="EMBL" id="PQJ33184.1"/>
    </source>
</evidence>
<proteinExistence type="predicted"/>
<name>A0A2S7TXR4_9FLAO</name>
<dbReference type="Gene3D" id="3.30.1370.110">
    <property type="match status" value="1"/>
</dbReference>
<sequence>MRKFKVGDRVLVLDDEFGGVVASAKAKLITIITDDDIEIDYHESELILDQRFKVDRVVVKQEVAIQKGKKRQVSRKKAKEIPAVEIDLHIHQLVKSERGMDAFDKLNTQMDTARYKLEWARKERIPKLVFIHGVGEGVLKKELEFLFDRYNDITYYDADFQKYGRGATEVYIYQNPK</sequence>
<dbReference type="EMBL" id="MTPW01000001">
    <property type="protein sequence ID" value="PQJ33184.1"/>
    <property type="molecule type" value="Genomic_DNA"/>
</dbReference>
<dbReference type="InterPro" id="IPR002625">
    <property type="entry name" value="Smr_dom"/>
</dbReference>
<evidence type="ECO:0000313" key="4">
    <source>
        <dbReference type="Proteomes" id="UP000239747"/>
    </source>
</evidence>
<organism evidence="2 4">
    <name type="scientific">Nonlabens arenilitoris</name>
    <dbReference type="NCBI Taxonomy" id="1217969"/>
    <lineage>
        <taxon>Bacteria</taxon>
        <taxon>Pseudomonadati</taxon>
        <taxon>Bacteroidota</taxon>
        <taxon>Flavobacteriia</taxon>
        <taxon>Flavobacteriales</taxon>
        <taxon>Flavobacteriaceae</taxon>
        <taxon>Nonlabens</taxon>
    </lineage>
</organism>
<dbReference type="AlphaFoldDB" id="A0A2S7TXR4"/>
<dbReference type="RefSeq" id="WP_170061728.1">
    <property type="nucleotide sequence ID" value="NZ_MTPW01000001.1"/>
</dbReference>
<evidence type="ECO:0000259" key="1">
    <source>
        <dbReference type="PROSITE" id="PS50828"/>
    </source>
</evidence>
<comment type="caution">
    <text evidence="2">The sequence shown here is derived from an EMBL/GenBank/DDBJ whole genome shotgun (WGS) entry which is preliminary data.</text>
</comment>
<gene>
    <name evidence="3" type="ORF">BST92_09190</name>
    <name evidence="2" type="ORF">BST92_14850</name>
</gene>
<feature type="domain" description="Smr" evidence="1">
    <location>
        <begin position="110"/>
        <end position="173"/>
    </location>
</feature>
<evidence type="ECO:0000313" key="2">
    <source>
        <dbReference type="EMBL" id="PQJ27027.1"/>
    </source>
</evidence>
<dbReference type="Proteomes" id="UP000239747">
    <property type="component" value="Unassembled WGS sequence"/>
</dbReference>
<dbReference type="Pfam" id="PF01713">
    <property type="entry name" value="Smr"/>
    <property type="match status" value="1"/>
</dbReference>
<dbReference type="InterPro" id="IPR036063">
    <property type="entry name" value="Smr_dom_sf"/>
</dbReference>
<reference evidence="2 4" key="1">
    <citation type="submission" date="2017-01" db="EMBL/GenBank/DDBJ databases">
        <title>Trade-off between light-utilization and light-protection in marine flavobacteria.</title>
        <authorList>
            <person name="Kumagai Y."/>
            <person name="Yoshizawa S."/>
            <person name="Kogure K."/>
            <person name="Iwasaki W."/>
        </authorList>
    </citation>
    <scope>NUCLEOTIDE SEQUENCE [LARGE SCALE GENOMIC DNA]</scope>
    <source>
        <strain evidence="2 4">KCTC 32109</strain>
    </source>
</reference>
<dbReference type="PROSITE" id="PS50828">
    <property type="entry name" value="SMR"/>
    <property type="match status" value="1"/>
</dbReference>
<dbReference type="EMBL" id="MTPW01000003">
    <property type="protein sequence ID" value="PQJ27027.1"/>
    <property type="molecule type" value="Genomic_DNA"/>
</dbReference>
<protein>
    <submittedName>
        <fullName evidence="2">DNA mismatch repair protein MutS</fullName>
    </submittedName>
</protein>
<keyword evidence="4" id="KW-1185">Reference proteome</keyword>